<keyword evidence="2" id="KW-0813">Transport</keyword>
<dbReference type="InterPro" id="IPR036259">
    <property type="entry name" value="MFS_trans_sf"/>
</dbReference>
<dbReference type="PANTHER" id="PTHR23503:SF8">
    <property type="entry name" value="FACILITATED GLUCOSE TRANSPORTER PROTEIN 1"/>
    <property type="match status" value="1"/>
</dbReference>
<reference evidence="8 9" key="1">
    <citation type="submission" date="2024-10" db="EMBL/GenBank/DDBJ databases">
        <authorList>
            <person name="Kim D."/>
        </authorList>
    </citation>
    <scope>NUCLEOTIDE SEQUENCE [LARGE SCALE GENOMIC DNA]</scope>
    <source>
        <strain evidence="8">BH-2024</strain>
    </source>
</reference>
<dbReference type="InterPro" id="IPR020846">
    <property type="entry name" value="MFS_dom"/>
</dbReference>
<feature type="domain" description="Major facilitator superfamily (MFS) profile" evidence="7">
    <location>
        <begin position="1"/>
        <end position="404"/>
    </location>
</feature>
<evidence type="ECO:0000256" key="2">
    <source>
        <dbReference type="ARBA" id="ARBA00022448"/>
    </source>
</evidence>
<sequence length="423" mass="47654">MFAKENKGNVLISVDEQQLENLLDKTSDEKQEKSTERTPIFEILSCTVGSSFQFGYHCGCINLPADLIRNWFMESHEKLYGVPIAAEETELICLLTAAKYVNIYWLFVTGRFIIGLNAGLNSGFVPMYLTEISPTKLRGSVGSIAQLVVTISILISQIVGLSFLFGNSELWPFIFGFAMIPMAFQICTLPFCPESPKFSLVFKDNASKAERDLKKLRRRDNVKDELEQILAESSSAEKGTSNNFQFFDLFKKPLNWPLTLAIFMHLSQQFSGINAAIFYSTTIFKKSGLVGLAISTFMIAVSMIASKKIHWFSFVTIIFVIFMVVSVATGPGSIPWFYVNEIFPMNARASANSVAVFTNWASNSLVATLFPLLENIFHEYIFFIFTIFLCLFIIFGLKYMPETKNKTLAEVEEAIGQKKQNEN</sequence>
<dbReference type="InterPro" id="IPR045263">
    <property type="entry name" value="GLUT"/>
</dbReference>
<evidence type="ECO:0000256" key="6">
    <source>
        <dbReference type="SAM" id="Phobius"/>
    </source>
</evidence>
<dbReference type="PRINTS" id="PR00171">
    <property type="entry name" value="SUGRTRNSPORT"/>
</dbReference>
<dbReference type="Gene3D" id="1.20.1250.20">
    <property type="entry name" value="MFS general substrate transporter like domains"/>
    <property type="match status" value="2"/>
</dbReference>
<dbReference type="PANTHER" id="PTHR23503">
    <property type="entry name" value="SOLUTE CARRIER FAMILY 2"/>
    <property type="match status" value="1"/>
</dbReference>
<dbReference type="PROSITE" id="PS50850">
    <property type="entry name" value="MFS"/>
    <property type="match status" value="1"/>
</dbReference>
<dbReference type="AlphaFoldDB" id="A0ABD2KFB2"/>
<dbReference type="Pfam" id="PF00083">
    <property type="entry name" value="Sugar_tr"/>
    <property type="match status" value="1"/>
</dbReference>
<keyword evidence="4 6" id="KW-1133">Transmembrane helix</keyword>
<comment type="caution">
    <text evidence="8">The sequence shown here is derived from an EMBL/GenBank/DDBJ whole genome shotgun (WGS) entry which is preliminary data.</text>
</comment>
<proteinExistence type="predicted"/>
<dbReference type="Proteomes" id="UP001620626">
    <property type="component" value="Unassembled WGS sequence"/>
</dbReference>
<feature type="transmembrane region" description="Helical" evidence="6">
    <location>
        <begin position="170"/>
        <end position="192"/>
    </location>
</feature>
<dbReference type="GO" id="GO:0016020">
    <property type="term" value="C:membrane"/>
    <property type="evidence" value="ECO:0007669"/>
    <property type="project" value="UniProtKB-SubCell"/>
</dbReference>
<keyword evidence="3 6" id="KW-0812">Transmembrane</keyword>
<dbReference type="InterPro" id="IPR005828">
    <property type="entry name" value="MFS_sugar_transport-like"/>
</dbReference>
<dbReference type="InterPro" id="IPR003663">
    <property type="entry name" value="Sugar/inositol_transpt"/>
</dbReference>
<comment type="subcellular location">
    <subcellularLocation>
        <location evidence="1">Membrane</location>
        <topology evidence="1">Multi-pass membrane protein</topology>
    </subcellularLocation>
</comment>
<evidence type="ECO:0000256" key="3">
    <source>
        <dbReference type="ARBA" id="ARBA00022692"/>
    </source>
</evidence>
<evidence type="ECO:0000259" key="7">
    <source>
        <dbReference type="PROSITE" id="PS50850"/>
    </source>
</evidence>
<name>A0ABD2KFB2_9BILA</name>
<evidence type="ECO:0000256" key="5">
    <source>
        <dbReference type="ARBA" id="ARBA00023136"/>
    </source>
</evidence>
<dbReference type="InterPro" id="IPR005829">
    <property type="entry name" value="Sugar_transporter_CS"/>
</dbReference>
<evidence type="ECO:0000313" key="9">
    <source>
        <dbReference type="Proteomes" id="UP001620626"/>
    </source>
</evidence>
<feature type="transmembrane region" description="Helical" evidence="6">
    <location>
        <begin position="351"/>
        <end position="370"/>
    </location>
</feature>
<evidence type="ECO:0000256" key="4">
    <source>
        <dbReference type="ARBA" id="ARBA00022989"/>
    </source>
</evidence>
<dbReference type="SUPFAM" id="SSF103473">
    <property type="entry name" value="MFS general substrate transporter"/>
    <property type="match status" value="1"/>
</dbReference>
<evidence type="ECO:0000313" key="8">
    <source>
        <dbReference type="EMBL" id="KAL3101586.1"/>
    </source>
</evidence>
<evidence type="ECO:0000256" key="1">
    <source>
        <dbReference type="ARBA" id="ARBA00004141"/>
    </source>
</evidence>
<feature type="transmembrane region" description="Helical" evidence="6">
    <location>
        <begin position="288"/>
        <end position="305"/>
    </location>
</feature>
<protein>
    <recommendedName>
        <fullName evidence="7">Major facilitator superfamily (MFS) profile domain-containing protein</fullName>
    </recommendedName>
</protein>
<feature type="transmembrane region" description="Helical" evidence="6">
    <location>
        <begin position="103"/>
        <end position="129"/>
    </location>
</feature>
<dbReference type="PROSITE" id="PS00217">
    <property type="entry name" value="SUGAR_TRANSPORT_2"/>
    <property type="match status" value="1"/>
</dbReference>
<feature type="transmembrane region" description="Helical" evidence="6">
    <location>
        <begin position="311"/>
        <end position="339"/>
    </location>
</feature>
<keyword evidence="5 6" id="KW-0472">Membrane</keyword>
<gene>
    <name evidence="8" type="ORF">niasHT_023106</name>
</gene>
<feature type="transmembrane region" description="Helical" evidence="6">
    <location>
        <begin position="376"/>
        <end position="397"/>
    </location>
</feature>
<organism evidence="8 9">
    <name type="scientific">Heterodera trifolii</name>
    <dbReference type="NCBI Taxonomy" id="157864"/>
    <lineage>
        <taxon>Eukaryota</taxon>
        <taxon>Metazoa</taxon>
        <taxon>Ecdysozoa</taxon>
        <taxon>Nematoda</taxon>
        <taxon>Chromadorea</taxon>
        <taxon>Rhabditida</taxon>
        <taxon>Tylenchina</taxon>
        <taxon>Tylenchomorpha</taxon>
        <taxon>Tylenchoidea</taxon>
        <taxon>Heteroderidae</taxon>
        <taxon>Heteroderinae</taxon>
        <taxon>Heterodera</taxon>
    </lineage>
</organism>
<accession>A0ABD2KFB2</accession>
<feature type="transmembrane region" description="Helical" evidence="6">
    <location>
        <begin position="141"/>
        <end position="164"/>
    </location>
</feature>
<dbReference type="EMBL" id="JBICBT010000775">
    <property type="protein sequence ID" value="KAL3101586.1"/>
    <property type="molecule type" value="Genomic_DNA"/>
</dbReference>
<keyword evidence="9" id="KW-1185">Reference proteome</keyword>